<sequence>MIRLIALLVLLSVACRWIFGKWPWEYLQAKPANQIGIEKARSLLGVGVGADRREIREAHRRRTAMIHPDRGGSNAAMQELNAARDLLLSDTNHEKPERPE</sequence>
<dbReference type="RefSeq" id="WP_221596917.1">
    <property type="nucleotide sequence ID" value="NZ_JAHWXO010000001.1"/>
</dbReference>
<proteinExistence type="predicted"/>
<dbReference type="InterPro" id="IPR036869">
    <property type="entry name" value="J_dom_sf"/>
</dbReference>
<reference evidence="2 3" key="1">
    <citation type="submission" date="2021-08" db="EMBL/GenBank/DDBJ databases">
        <title>Comparative Genomics Analysis of the Genus Qipengyuania Reveals Extensive Genetic Diversity and Metabolic Versatility, Including the Description of Fifteen Novel Species.</title>
        <authorList>
            <person name="Liu Y."/>
        </authorList>
    </citation>
    <scope>NUCLEOTIDE SEQUENCE [LARGE SCALE GENOMIC DNA]</scope>
    <source>
        <strain evidence="2 3">GH25</strain>
    </source>
</reference>
<name>A0ABS7JBS1_9SPHN</name>
<accession>A0ABS7JBS1</accession>
<feature type="domain" description="J" evidence="1">
    <location>
        <begin position="39"/>
        <end position="100"/>
    </location>
</feature>
<protein>
    <submittedName>
        <fullName evidence="2">J domain-containing protein</fullName>
    </submittedName>
</protein>
<keyword evidence="3" id="KW-1185">Reference proteome</keyword>
<dbReference type="CDD" id="cd06257">
    <property type="entry name" value="DnaJ"/>
    <property type="match status" value="1"/>
</dbReference>
<dbReference type="EMBL" id="JAIGNQ010000001">
    <property type="protein sequence ID" value="MBX7487447.1"/>
    <property type="molecule type" value="Genomic_DNA"/>
</dbReference>
<dbReference type="PROSITE" id="PS51257">
    <property type="entry name" value="PROKAR_LIPOPROTEIN"/>
    <property type="match status" value="1"/>
</dbReference>
<evidence type="ECO:0000259" key="1">
    <source>
        <dbReference type="PROSITE" id="PS50076"/>
    </source>
</evidence>
<dbReference type="InterPro" id="IPR001623">
    <property type="entry name" value="DnaJ_domain"/>
</dbReference>
<dbReference type="Gene3D" id="1.10.287.110">
    <property type="entry name" value="DnaJ domain"/>
    <property type="match status" value="1"/>
</dbReference>
<evidence type="ECO:0000313" key="2">
    <source>
        <dbReference type="EMBL" id="MBX7487447.1"/>
    </source>
</evidence>
<dbReference type="PROSITE" id="PS50076">
    <property type="entry name" value="DNAJ_2"/>
    <property type="match status" value="1"/>
</dbReference>
<comment type="caution">
    <text evidence="2">The sequence shown here is derived from an EMBL/GenBank/DDBJ whole genome shotgun (WGS) entry which is preliminary data.</text>
</comment>
<dbReference type="SMART" id="SM00271">
    <property type="entry name" value="DnaJ"/>
    <property type="match status" value="1"/>
</dbReference>
<dbReference type="SUPFAM" id="SSF46565">
    <property type="entry name" value="Chaperone J-domain"/>
    <property type="match status" value="1"/>
</dbReference>
<dbReference type="Proteomes" id="UP000776651">
    <property type="component" value="Unassembled WGS sequence"/>
</dbReference>
<organism evidence="2 3">
    <name type="scientific">Qipengyuania pacifica</name>
    <dbReference type="NCBI Taxonomy" id="2860199"/>
    <lineage>
        <taxon>Bacteria</taxon>
        <taxon>Pseudomonadati</taxon>
        <taxon>Pseudomonadota</taxon>
        <taxon>Alphaproteobacteria</taxon>
        <taxon>Sphingomonadales</taxon>
        <taxon>Erythrobacteraceae</taxon>
        <taxon>Qipengyuania</taxon>
    </lineage>
</organism>
<gene>
    <name evidence="2" type="ORF">K3177_02860</name>
</gene>
<evidence type="ECO:0000313" key="3">
    <source>
        <dbReference type="Proteomes" id="UP000776651"/>
    </source>
</evidence>